<keyword evidence="11" id="KW-0732">Signal</keyword>
<keyword evidence="2 9" id="KW-0645">Protease</keyword>
<dbReference type="Proteomes" id="UP001557470">
    <property type="component" value="Unassembled WGS sequence"/>
</dbReference>
<sequence length="405" mass="44353">MKWAVILCALVTLTEGYFKVNLIKKQTAREILMENGKWMETRKKHPHRPMAKFLRTGDQTLTNDADQEYYGVISIGTPPQSFKVIFDTGSSDLWVPSVNCSSAACKNHAEFNTTASSTFKPTNETFFIQYGTGNFTGQLGTDNVMVAGISVTKQGFGISQVEDSFFTNVTFDGILGLAFPILASSGAVPVFDNMINQKLVNQSLFSFYFSRSSTGSVVTFGGIESNYYTGQITWIRLSNETYWQITMDSVTINGNIAGCNGSCQAIVDTGTSLIVGPDSDINNINKKIGATTDQNGDLIVNCNNIHNMPAVTFNINKTAFTIPASAYIIQVSSVCFSGFQSGGENLWILGDVFIREYYTIFNRQNNTVGLAPVSSGCLYSASTMLIFLVTIFLLTNLISSEHYLV</sequence>
<reference evidence="13 14" key="1">
    <citation type="submission" date="2024-06" db="EMBL/GenBank/DDBJ databases">
        <authorList>
            <person name="Pan Q."/>
            <person name="Wen M."/>
            <person name="Jouanno E."/>
            <person name="Zahm M."/>
            <person name="Klopp C."/>
            <person name="Cabau C."/>
            <person name="Louis A."/>
            <person name="Berthelot C."/>
            <person name="Parey E."/>
            <person name="Roest Crollius H."/>
            <person name="Montfort J."/>
            <person name="Robinson-Rechavi M."/>
            <person name="Bouchez O."/>
            <person name="Lampietro C."/>
            <person name="Lopez Roques C."/>
            <person name="Donnadieu C."/>
            <person name="Postlethwait J."/>
            <person name="Bobe J."/>
            <person name="Verreycken H."/>
            <person name="Guiguen Y."/>
        </authorList>
    </citation>
    <scope>NUCLEOTIDE SEQUENCE [LARGE SCALE GENOMIC DNA]</scope>
    <source>
        <strain evidence="13">Up_M1</strain>
        <tissue evidence="13">Testis</tissue>
    </source>
</reference>
<evidence type="ECO:0000259" key="12">
    <source>
        <dbReference type="PROSITE" id="PS51767"/>
    </source>
</evidence>
<dbReference type="PROSITE" id="PS00141">
    <property type="entry name" value="ASP_PROTEASE"/>
    <property type="match status" value="2"/>
</dbReference>
<evidence type="ECO:0000256" key="6">
    <source>
        <dbReference type="ARBA" id="ARBA00023157"/>
    </source>
</evidence>
<dbReference type="PRINTS" id="PR00792">
    <property type="entry name" value="PEPSIN"/>
</dbReference>
<evidence type="ECO:0000256" key="10">
    <source>
        <dbReference type="SAM" id="Phobius"/>
    </source>
</evidence>
<evidence type="ECO:0000256" key="1">
    <source>
        <dbReference type="ARBA" id="ARBA00007447"/>
    </source>
</evidence>
<evidence type="ECO:0000256" key="8">
    <source>
        <dbReference type="PIRSR" id="PIRSR601461-2"/>
    </source>
</evidence>
<protein>
    <recommendedName>
        <fullName evidence="12">Peptidase A1 domain-containing protein</fullName>
    </recommendedName>
</protein>
<keyword evidence="10" id="KW-1133">Transmembrane helix</keyword>
<dbReference type="PANTHER" id="PTHR47966">
    <property type="entry name" value="BETA-SITE APP-CLEAVING ENZYME, ISOFORM A-RELATED"/>
    <property type="match status" value="1"/>
</dbReference>
<dbReference type="InterPro" id="IPR021109">
    <property type="entry name" value="Peptidase_aspartic_dom_sf"/>
</dbReference>
<dbReference type="Gene3D" id="2.40.70.10">
    <property type="entry name" value="Acid Proteases"/>
    <property type="match status" value="2"/>
</dbReference>
<keyword evidence="5 9" id="KW-0378">Hydrolase</keyword>
<dbReference type="InterPro" id="IPR033121">
    <property type="entry name" value="PEPTIDASE_A1"/>
</dbReference>
<dbReference type="SUPFAM" id="SSF50630">
    <property type="entry name" value="Acid proteases"/>
    <property type="match status" value="1"/>
</dbReference>
<evidence type="ECO:0000256" key="9">
    <source>
        <dbReference type="RuleBase" id="RU000454"/>
    </source>
</evidence>
<feature type="disulfide bond" evidence="8">
    <location>
        <begin position="302"/>
        <end position="335"/>
    </location>
</feature>
<feature type="disulfide bond" evidence="8">
    <location>
        <begin position="259"/>
        <end position="263"/>
    </location>
</feature>
<evidence type="ECO:0000313" key="13">
    <source>
        <dbReference type="EMBL" id="KAL1020845.1"/>
    </source>
</evidence>
<accession>A0ABD0XHK5</accession>
<feature type="active site" evidence="7">
    <location>
        <position position="268"/>
    </location>
</feature>
<proteinExistence type="inferred from homology"/>
<comment type="caution">
    <text evidence="13">The sequence shown here is derived from an EMBL/GenBank/DDBJ whole genome shotgun (WGS) entry which is preliminary data.</text>
</comment>
<feature type="domain" description="Peptidase A1" evidence="12">
    <location>
        <begin position="69"/>
        <end position="371"/>
    </location>
</feature>
<keyword evidence="4" id="KW-0222">Digestion</keyword>
<dbReference type="InterPro" id="IPR001969">
    <property type="entry name" value="Aspartic_peptidase_AS"/>
</dbReference>
<dbReference type="GO" id="GO:0004190">
    <property type="term" value="F:aspartic-type endopeptidase activity"/>
    <property type="evidence" value="ECO:0007669"/>
    <property type="project" value="UniProtKB-KW"/>
</dbReference>
<evidence type="ECO:0000256" key="2">
    <source>
        <dbReference type="ARBA" id="ARBA00022670"/>
    </source>
</evidence>
<dbReference type="FunFam" id="2.40.70.10:FF:000006">
    <property type="entry name" value="Cathepsin E"/>
    <property type="match status" value="1"/>
</dbReference>
<dbReference type="InterPro" id="IPR001461">
    <property type="entry name" value="Aspartic_peptidase_A1"/>
</dbReference>
<feature type="disulfide bond" evidence="8">
    <location>
        <begin position="100"/>
        <end position="105"/>
    </location>
</feature>
<feature type="transmembrane region" description="Helical" evidence="10">
    <location>
        <begin position="378"/>
        <end position="398"/>
    </location>
</feature>
<keyword evidence="10" id="KW-0472">Membrane</keyword>
<dbReference type="FunFam" id="2.40.70.10:FF:000004">
    <property type="entry name" value="Pepsin A"/>
    <property type="match status" value="1"/>
</dbReference>
<organism evidence="13 14">
    <name type="scientific">Umbra pygmaea</name>
    <name type="common">Eastern mudminnow</name>
    <dbReference type="NCBI Taxonomy" id="75934"/>
    <lineage>
        <taxon>Eukaryota</taxon>
        <taxon>Metazoa</taxon>
        <taxon>Chordata</taxon>
        <taxon>Craniata</taxon>
        <taxon>Vertebrata</taxon>
        <taxon>Euteleostomi</taxon>
        <taxon>Actinopterygii</taxon>
        <taxon>Neopterygii</taxon>
        <taxon>Teleostei</taxon>
        <taxon>Protacanthopterygii</taxon>
        <taxon>Esociformes</taxon>
        <taxon>Umbridae</taxon>
        <taxon>Umbra</taxon>
    </lineage>
</organism>
<gene>
    <name evidence="13" type="ORF">UPYG_G00005470</name>
</gene>
<dbReference type="GO" id="GO:0006508">
    <property type="term" value="P:proteolysis"/>
    <property type="evidence" value="ECO:0007669"/>
    <property type="project" value="UniProtKB-KW"/>
</dbReference>
<evidence type="ECO:0000256" key="7">
    <source>
        <dbReference type="PIRSR" id="PIRSR601461-1"/>
    </source>
</evidence>
<dbReference type="PANTHER" id="PTHR47966:SF22">
    <property type="entry name" value="PEPSIN A-3-RELATED"/>
    <property type="match status" value="1"/>
</dbReference>
<dbReference type="PROSITE" id="PS51767">
    <property type="entry name" value="PEPTIDASE_A1"/>
    <property type="match status" value="1"/>
</dbReference>
<dbReference type="GO" id="GO:0007586">
    <property type="term" value="P:digestion"/>
    <property type="evidence" value="ECO:0007669"/>
    <property type="project" value="UniProtKB-KW"/>
</dbReference>
<dbReference type="Pfam" id="PF00026">
    <property type="entry name" value="Asp"/>
    <property type="match status" value="1"/>
</dbReference>
<name>A0ABD0XHK5_UMBPY</name>
<feature type="chain" id="PRO_5044745295" description="Peptidase A1 domain-containing protein" evidence="11">
    <location>
        <begin position="17"/>
        <end position="405"/>
    </location>
</feature>
<evidence type="ECO:0000256" key="5">
    <source>
        <dbReference type="ARBA" id="ARBA00022801"/>
    </source>
</evidence>
<keyword evidence="10" id="KW-0812">Transmembrane</keyword>
<keyword evidence="6 8" id="KW-1015">Disulfide bond</keyword>
<evidence type="ECO:0000256" key="4">
    <source>
        <dbReference type="ARBA" id="ARBA00022757"/>
    </source>
</evidence>
<evidence type="ECO:0000256" key="11">
    <source>
        <dbReference type="SAM" id="SignalP"/>
    </source>
</evidence>
<feature type="active site" evidence="7">
    <location>
        <position position="87"/>
    </location>
</feature>
<keyword evidence="14" id="KW-1185">Reference proteome</keyword>
<evidence type="ECO:0000313" key="14">
    <source>
        <dbReference type="Proteomes" id="UP001557470"/>
    </source>
</evidence>
<comment type="similarity">
    <text evidence="1 9">Belongs to the peptidase A1 family.</text>
</comment>
<dbReference type="AlphaFoldDB" id="A0ABD0XHK5"/>
<dbReference type="Gene3D" id="2.60.40.1960">
    <property type="match status" value="1"/>
</dbReference>
<feature type="signal peptide" evidence="11">
    <location>
        <begin position="1"/>
        <end position="16"/>
    </location>
</feature>
<keyword evidence="3 9" id="KW-0064">Aspartyl protease</keyword>
<evidence type="ECO:0000256" key="3">
    <source>
        <dbReference type="ARBA" id="ARBA00022750"/>
    </source>
</evidence>
<dbReference type="EMBL" id="JAGEUA010000001">
    <property type="protein sequence ID" value="KAL1020845.1"/>
    <property type="molecule type" value="Genomic_DNA"/>
</dbReference>